<dbReference type="EMBL" id="JBHSOW010000078">
    <property type="protein sequence ID" value="MFC5651485.1"/>
    <property type="molecule type" value="Genomic_DNA"/>
</dbReference>
<dbReference type="InterPro" id="IPR025736">
    <property type="entry name" value="PucR_C-HTH_dom"/>
</dbReference>
<dbReference type="Gene3D" id="1.10.10.2840">
    <property type="entry name" value="PucR C-terminal helix-turn-helix domain"/>
    <property type="match status" value="1"/>
</dbReference>
<accession>A0ABW0W0R4</accession>
<protein>
    <submittedName>
        <fullName evidence="2">PucR family transcriptional regulator</fullName>
    </submittedName>
</protein>
<gene>
    <name evidence="2" type="ORF">ACFPYJ_20685</name>
</gene>
<sequence>MRIFKRVTIFLDSCHNGMPISSLQRGRDTLESKSFPYTGDELVFLVPYDANRDMKEHSIFLERNIHSILNIKSFRMGISSSKGIEEIHAGCREAQEALHISSVIHPNKTFCFFNEIGIFRVIRMISEKQDMADSLLKVIQPVLDYDSKNNSNLFATLDCYYRNNGNIKATAIEMFCHFNTINYGWNRIYPGLECQRFRQHFPASAGDSIVLIFAKKAV</sequence>
<dbReference type="Proteomes" id="UP001596047">
    <property type="component" value="Unassembled WGS sequence"/>
</dbReference>
<name>A0ABW0W0R4_9BACL</name>
<dbReference type="Pfam" id="PF13556">
    <property type="entry name" value="HTH_30"/>
    <property type="match status" value="1"/>
</dbReference>
<dbReference type="InterPro" id="IPR051448">
    <property type="entry name" value="CdaR-like_regulators"/>
</dbReference>
<feature type="domain" description="PucR C-terminal helix-turn-helix" evidence="1">
    <location>
        <begin position="153"/>
        <end position="188"/>
    </location>
</feature>
<comment type="caution">
    <text evidence="2">The sequence shown here is derived from an EMBL/GenBank/DDBJ whole genome shotgun (WGS) entry which is preliminary data.</text>
</comment>
<keyword evidence="3" id="KW-1185">Reference proteome</keyword>
<evidence type="ECO:0000259" key="1">
    <source>
        <dbReference type="Pfam" id="PF13556"/>
    </source>
</evidence>
<dbReference type="InterPro" id="IPR042070">
    <property type="entry name" value="PucR_C-HTH_sf"/>
</dbReference>
<reference evidence="3" key="1">
    <citation type="journal article" date="2019" name="Int. J. Syst. Evol. Microbiol.">
        <title>The Global Catalogue of Microorganisms (GCM) 10K type strain sequencing project: providing services to taxonomists for standard genome sequencing and annotation.</title>
        <authorList>
            <consortium name="The Broad Institute Genomics Platform"/>
            <consortium name="The Broad Institute Genome Sequencing Center for Infectious Disease"/>
            <person name="Wu L."/>
            <person name="Ma J."/>
        </authorList>
    </citation>
    <scope>NUCLEOTIDE SEQUENCE [LARGE SCALE GENOMIC DNA]</scope>
    <source>
        <strain evidence="3">CGMCC 1.3240</strain>
    </source>
</reference>
<dbReference type="PANTHER" id="PTHR33744">
    <property type="entry name" value="CARBOHYDRATE DIACID REGULATOR"/>
    <property type="match status" value="1"/>
</dbReference>
<proteinExistence type="predicted"/>
<dbReference type="RefSeq" id="WP_379190113.1">
    <property type="nucleotide sequence ID" value="NZ_JBHSOW010000078.1"/>
</dbReference>
<organism evidence="2 3">
    <name type="scientific">Paenibacillus solisilvae</name>
    <dbReference type="NCBI Taxonomy" id="2486751"/>
    <lineage>
        <taxon>Bacteria</taxon>
        <taxon>Bacillati</taxon>
        <taxon>Bacillota</taxon>
        <taxon>Bacilli</taxon>
        <taxon>Bacillales</taxon>
        <taxon>Paenibacillaceae</taxon>
        <taxon>Paenibacillus</taxon>
    </lineage>
</organism>
<dbReference type="PANTHER" id="PTHR33744:SF1">
    <property type="entry name" value="DNA-BINDING TRANSCRIPTIONAL ACTIVATOR ADER"/>
    <property type="match status" value="1"/>
</dbReference>
<evidence type="ECO:0000313" key="2">
    <source>
        <dbReference type="EMBL" id="MFC5651485.1"/>
    </source>
</evidence>
<evidence type="ECO:0000313" key="3">
    <source>
        <dbReference type="Proteomes" id="UP001596047"/>
    </source>
</evidence>